<keyword evidence="3" id="KW-1185">Reference proteome</keyword>
<reference evidence="2" key="1">
    <citation type="submission" date="2023-03" db="EMBL/GenBank/DDBJ databases">
        <title>Massive genome expansion in bonnet fungi (Mycena s.s.) driven by repeated elements and novel gene families across ecological guilds.</title>
        <authorList>
            <consortium name="Lawrence Berkeley National Laboratory"/>
            <person name="Harder C.B."/>
            <person name="Miyauchi S."/>
            <person name="Viragh M."/>
            <person name="Kuo A."/>
            <person name="Thoen E."/>
            <person name="Andreopoulos B."/>
            <person name="Lu D."/>
            <person name="Skrede I."/>
            <person name="Drula E."/>
            <person name="Henrissat B."/>
            <person name="Morin E."/>
            <person name="Kohler A."/>
            <person name="Barry K."/>
            <person name="LaButti K."/>
            <person name="Morin E."/>
            <person name="Salamov A."/>
            <person name="Lipzen A."/>
            <person name="Mereny Z."/>
            <person name="Hegedus B."/>
            <person name="Baldrian P."/>
            <person name="Stursova M."/>
            <person name="Weitz H."/>
            <person name="Taylor A."/>
            <person name="Grigoriev I.V."/>
            <person name="Nagy L.G."/>
            <person name="Martin F."/>
            <person name="Kauserud H."/>
        </authorList>
    </citation>
    <scope>NUCLEOTIDE SEQUENCE</scope>
    <source>
        <strain evidence="2">CBHHK067</strain>
    </source>
</reference>
<evidence type="ECO:0000313" key="2">
    <source>
        <dbReference type="EMBL" id="KAJ7674104.1"/>
    </source>
</evidence>
<evidence type="ECO:0000313" key="3">
    <source>
        <dbReference type="Proteomes" id="UP001221757"/>
    </source>
</evidence>
<dbReference type="Pfam" id="PF18803">
    <property type="entry name" value="CxC2"/>
    <property type="match status" value="1"/>
</dbReference>
<dbReference type="EMBL" id="JARKIE010000159">
    <property type="protein sequence ID" value="KAJ7674104.1"/>
    <property type="molecule type" value="Genomic_DNA"/>
</dbReference>
<protein>
    <recommendedName>
        <fullName evidence="1">CxC2-like cysteine cluster KDZ transposase-associated domain-containing protein</fullName>
    </recommendedName>
</protein>
<proteinExistence type="predicted"/>
<evidence type="ECO:0000259" key="1">
    <source>
        <dbReference type="Pfam" id="PF18803"/>
    </source>
</evidence>
<feature type="domain" description="CxC2-like cysteine cluster KDZ transposase-associated" evidence="1">
    <location>
        <begin position="1"/>
        <end position="49"/>
    </location>
</feature>
<dbReference type="InterPro" id="IPR041457">
    <property type="entry name" value="CxC2_KDZ-assoc"/>
</dbReference>
<comment type="caution">
    <text evidence="2">The sequence shown here is derived from an EMBL/GenBank/DDBJ whole genome shotgun (WGS) entry which is preliminary data.</text>
</comment>
<dbReference type="Proteomes" id="UP001221757">
    <property type="component" value="Unassembled WGS sequence"/>
</dbReference>
<name>A0AAD7D139_MYCRO</name>
<gene>
    <name evidence="2" type="ORF">B0H17DRAFT_946965</name>
</gene>
<accession>A0AAD7D139</accession>
<sequence>MHAELFPATFDKQMTTYPFQVLKKFELHNLESKQSEYNYCGSLMQLTGNAFPVENVTVPPRLWGTMTTEKRMGIMHGISAVIPHRPEGNSIFICPACPEPGFNMDKHMTCQLPEELRLAQLTHIWRGRQNLRRQVKLLAICKVQGNNVLQQKSTCNYLKVVNNQDKKKFKNTEVTGDVNTQCSHVFVRASVDLEFGER</sequence>
<organism evidence="2 3">
    <name type="scientific">Mycena rosella</name>
    <name type="common">Pink bonnet</name>
    <name type="synonym">Agaricus rosellus</name>
    <dbReference type="NCBI Taxonomy" id="1033263"/>
    <lineage>
        <taxon>Eukaryota</taxon>
        <taxon>Fungi</taxon>
        <taxon>Dikarya</taxon>
        <taxon>Basidiomycota</taxon>
        <taxon>Agaricomycotina</taxon>
        <taxon>Agaricomycetes</taxon>
        <taxon>Agaricomycetidae</taxon>
        <taxon>Agaricales</taxon>
        <taxon>Marasmiineae</taxon>
        <taxon>Mycenaceae</taxon>
        <taxon>Mycena</taxon>
    </lineage>
</organism>
<dbReference type="AlphaFoldDB" id="A0AAD7D139"/>